<evidence type="ECO:0000256" key="8">
    <source>
        <dbReference type="RuleBase" id="RU000688"/>
    </source>
</evidence>
<evidence type="ECO:0000256" key="9">
    <source>
        <dbReference type="SAM" id="Phobius"/>
    </source>
</evidence>
<feature type="transmembrane region" description="Helical" evidence="9">
    <location>
        <begin position="65"/>
        <end position="83"/>
    </location>
</feature>
<dbReference type="GO" id="GO:0007218">
    <property type="term" value="P:neuropeptide signaling pathway"/>
    <property type="evidence" value="ECO:0000318"/>
    <property type="project" value="GO_Central"/>
</dbReference>
<keyword evidence="4 8" id="KW-0297">G-protein coupled receptor</keyword>
<gene>
    <name evidence="11" type="ORF">NEMVEDRAFT_v1g202834</name>
</gene>
<dbReference type="PROSITE" id="PS00237">
    <property type="entry name" value="G_PROTEIN_RECEP_F1_1"/>
    <property type="match status" value="1"/>
</dbReference>
<dbReference type="PhylomeDB" id="A7RVQ0"/>
<dbReference type="PANTHER" id="PTHR24243">
    <property type="entry name" value="G-PROTEIN COUPLED RECEPTOR"/>
    <property type="match status" value="1"/>
</dbReference>
<dbReference type="STRING" id="45351.A7RVQ0"/>
<dbReference type="PROSITE" id="PS50262">
    <property type="entry name" value="G_PROTEIN_RECEP_F1_2"/>
    <property type="match status" value="1"/>
</dbReference>
<dbReference type="Pfam" id="PF00001">
    <property type="entry name" value="7tm_1"/>
    <property type="match status" value="1"/>
</dbReference>
<feature type="domain" description="G-protein coupled receptors family 1 profile" evidence="10">
    <location>
        <begin position="45"/>
        <end position="312"/>
    </location>
</feature>
<keyword evidence="7 8" id="KW-0807">Transducer</keyword>
<dbReference type="CDD" id="cd00637">
    <property type="entry name" value="7tm_classA_rhodopsin-like"/>
    <property type="match status" value="1"/>
</dbReference>
<feature type="transmembrane region" description="Helical" evidence="9">
    <location>
        <begin position="103"/>
        <end position="130"/>
    </location>
</feature>
<accession>A7RVQ0</accession>
<comment type="subcellular location">
    <subcellularLocation>
        <location evidence="1">Membrane</location>
        <topology evidence="1">Multi-pass membrane protein</topology>
    </subcellularLocation>
</comment>
<evidence type="ECO:0000256" key="5">
    <source>
        <dbReference type="ARBA" id="ARBA00023136"/>
    </source>
</evidence>
<evidence type="ECO:0000256" key="4">
    <source>
        <dbReference type="ARBA" id="ARBA00023040"/>
    </source>
</evidence>
<dbReference type="FunCoup" id="A7RVQ0">
    <property type="interactions" value="188"/>
</dbReference>
<keyword evidence="3 9" id="KW-1133">Transmembrane helix</keyword>
<evidence type="ECO:0000313" key="11">
    <source>
        <dbReference type="EMBL" id="EDO44425.1"/>
    </source>
</evidence>
<feature type="transmembrane region" description="Helical" evidence="9">
    <location>
        <begin position="292"/>
        <end position="315"/>
    </location>
</feature>
<dbReference type="OrthoDB" id="9876908at2759"/>
<keyword evidence="5 9" id="KW-0472">Membrane</keyword>
<evidence type="ECO:0000313" key="12">
    <source>
        <dbReference type="Proteomes" id="UP000001593"/>
    </source>
</evidence>
<dbReference type="GO" id="GO:0005886">
    <property type="term" value="C:plasma membrane"/>
    <property type="evidence" value="ECO:0000318"/>
    <property type="project" value="GO_Central"/>
</dbReference>
<dbReference type="FunFam" id="1.20.1070.10:FF:000594">
    <property type="entry name" value="Predicted protein"/>
    <property type="match status" value="1"/>
</dbReference>
<comment type="similarity">
    <text evidence="8">Belongs to the G-protein coupled receptor 1 family.</text>
</comment>
<dbReference type="OMA" id="ITISWFI"/>
<name>A7RVQ0_NEMVE</name>
<feature type="transmembrane region" description="Helical" evidence="9">
    <location>
        <begin position="34"/>
        <end position="53"/>
    </location>
</feature>
<evidence type="ECO:0000256" key="6">
    <source>
        <dbReference type="ARBA" id="ARBA00023170"/>
    </source>
</evidence>
<feature type="transmembrane region" description="Helical" evidence="9">
    <location>
        <begin position="200"/>
        <end position="225"/>
    </location>
</feature>
<dbReference type="Gene3D" id="1.20.1070.10">
    <property type="entry name" value="Rhodopsin 7-helix transmembrane proteins"/>
    <property type="match status" value="1"/>
</dbReference>
<keyword evidence="2 8" id="KW-0812">Transmembrane</keyword>
<dbReference type="EMBL" id="DS469544">
    <property type="protein sequence ID" value="EDO44425.1"/>
    <property type="molecule type" value="Genomic_DNA"/>
</dbReference>
<dbReference type="PANTHER" id="PTHR24243:SF208">
    <property type="entry name" value="PYROKININ-1 RECEPTOR"/>
    <property type="match status" value="1"/>
</dbReference>
<reference evidence="11 12" key="1">
    <citation type="journal article" date="2007" name="Science">
        <title>Sea anemone genome reveals ancestral eumetazoan gene repertoire and genomic organization.</title>
        <authorList>
            <person name="Putnam N.H."/>
            <person name="Srivastava M."/>
            <person name="Hellsten U."/>
            <person name="Dirks B."/>
            <person name="Chapman J."/>
            <person name="Salamov A."/>
            <person name="Terry A."/>
            <person name="Shapiro H."/>
            <person name="Lindquist E."/>
            <person name="Kapitonov V.V."/>
            <person name="Jurka J."/>
            <person name="Genikhovich G."/>
            <person name="Grigoriev I.V."/>
            <person name="Lucas S.M."/>
            <person name="Steele R.E."/>
            <person name="Finnerty J.R."/>
            <person name="Technau U."/>
            <person name="Martindale M.Q."/>
            <person name="Rokhsar D.S."/>
        </authorList>
    </citation>
    <scope>NUCLEOTIDE SEQUENCE [LARGE SCALE GENOMIC DNA]</scope>
    <source>
        <strain evidence="12">CH2 X CH6</strain>
    </source>
</reference>
<dbReference type="HOGENOM" id="CLU_009579_6_0_1"/>
<evidence type="ECO:0000256" key="2">
    <source>
        <dbReference type="ARBA" id="ARBA00022692"/>
    </source>
</evidence>
<keyword evidence="12" id="KW-1185">Reference proteome</keyword>
<keyword evidence="6 8" id="KW-0675">Receptor</keyword>
<protein>
    <recommendedName>
        <fullName evidence="10">G-protein coupled receptors family 1 profile domain-containing protein</fullName>
    </recommendedName>
</protein>
<dbReference type="InterPro" id="IPR017452">
    <property type="entry name" value="GPCR_Rhodpsn_7TM"/>
</dbReference>
<dbReference type="AlphaFoldDB" id="A7RVQ0"/>
<evidence type="ECO:0000259" key="10">
    <source>
        <dbReference type="PROSITE" id="PS50262"/>
    </source>
</evidence>
<dbReference type="KEGG" id="nve:5516424"/>
<feature type="transmembrane region" description="Helical" evidence="9">
    <location>
        <begin position="151"/>
        <end position="171"/>
    </location>
</feature>
<evidence type="ECO:0000256" key="1">
    <source>
        <dbReference type="ARBA" id="ARBA00004141"/>
    </source>
</evidence>
<dbReference type="InParanoid" id="A7RVQ0"/>
<evidence type="ECO:0000256" key="3">
    <source>
        <dbReference type="ARBA" id="ARBA00022989"/>
    </source>
</evidence>
<organism evidence="11 12">
    <name type="scientific">Nematostella vectensis</name>
    <name type="common">Starlet sea anemone</name>
    <dbReference type="NCBI Taxonomy" id="45351"/>
    <lineage>
        <taxon>Eukaryota</taxon>
        <taxon>Metazoa</taxon>
        <taxon>Cnidaria</taxon>
        <taxon>Anthozoa</taxon>
        <taxon>Hexacorallia</taxon>
        <taxon>Actiniaria</taxon>
        <taxon>Edwardsiidae</taxon>
        <taxon>Nematostella</taxon>
    </lineage>
</organism>
<dbReference type="InterPro" id="IPR000276">
    <property type="entry name" value="GPCR_Rhodpsn"/>
</dbReference>
<dbReference type="PRINTS" id="PR00237">
    <property type="entry name" value="GPCRRHODOPSN"/>
</dbReference>
<proteinExistence type="inferred from homology"/>
<evidence type="ECO:0000256" key="7">
    <source>
        <dbReference type="ARBA" id="ARBA00023224"/>
    </source>
</evidence>
<dbReference type="eggNOG" id="KOG4219">
    <property type="taxonomic scope" value="Eukaryota"/>
</dbReference>
<dbReference type="GO" id="GO:0008528">
    <property type="term" value="F:G protein-coupled peptide receptor activity"/>
    <property type="evidence" value="ECO:0000318"/>
    <property type="project" value="GO_Central"/>
</dbReference>
<dbReference type="Proteomes" id="UP000001593">
    <property type="component" value="Unassembled WGS sequence"/>
</dbReference>
<feature type="transmembrane region" description="Helical" evidence="9">
    <location>
        <begin position="251"/>
        <end position="280"/>
    </location>
</feature>
<dbReference type="SUPFAM" id="SSF81321">
    <property type="entry name" value="Family A G protein-coupled receptor-like"/>
    <property type="match status" value="1"/>
</dbReference>
<sequence length="398" mass="45073">MDLNDTENLSNVSLNVPRSQCDNSRESLIIKSTALGLILVIALLGNSLVLALVRKSSQMNGAINLFVANMAISDLFVPLFVLPREMYQLTSGTISWQVRGTGGAILCKLVFFASDISPIVSVLMLCLIAIERFTAVVFPCAAALQNRRLHYVLITISWFIAVCFCAPYFYLFKLTRVGDDFYCFPDWGPAFDHVKTHQGYTTTACALFIVVPFFLLTTLYSLIVYKLKRPKVLKFLRGTSRQRRNMRTLKVIKMTMTVVIVFGICWGPFNIALLIVTFIWKWHLPTTCSFRRFWFTALFMAYSNAAINPWIYFAFIDSYRRALRETCKRLTAIATNSYSTSHSVRRNQRRVSPVACLCQNSSSADMRSTTVALITLKRMSPIHLDITDENVLESEAAT</sequence>